<feature type="domain" description="Methyltransferase small" evidence="7">
    <location>
        <begin position="173"/>
        <end position="339"/>
    </location>
</feature>
<keyword evidence="2 6" id="KW-0698">rRNA processing</keyword>
<dbReference type="EC" id="2.1.1.172" evidence="6"/>
<name>A0ABU7J6U0_9GAMM</name>
<accession>A0ABU7J6U0</accession>
<evidence type="ECO:0000256" key="2">
    <source>
        <dbReference type="ARBA" id="ARBA00022552"/>
    </source>
</evidence>
<evidence type="ECO:0000259" key="7">
    <source>
        <dbReference type="Pfam" id="PF05175"/>
    </source>
</evidence>
<evidence type="ECO:0000256" key="1">
    <source>
        <dbReference type="ARBA" id="ARBA00022490"/>
    </source>
</evidence>
<reference evidence="9 10" key="1">
    <citation type="submission" date="2023-07" db="EMBL/GenBank/DDBJ databases">
        <title>Alkalimonas sp., MEB108 novel, alkaliphilic bacterium isolated from Lonar Lake, India.</title>
        <authorList>
            <person name="Joshi A."/>
            <person name="Thite S."/>
        </authorList>
    </citation>
    <scope>NUCLEOTIDE SEQUENCE [LARGE SCALE GENOMIC DNA]</scope>
    <source>
        <strain evidence="9 10">MEB108</strain>
    </source>
</reference>
<keyword evidence="1 6" id="KW-0963">Cytoplasm</keyword>
<evidence type="ECO:0000256" key="6">
    <source>
        <dbReference type="HAMAP-Rule" id="MF_01862"/>
    </source>
</evidence>
<organism evidence="9 10">
    <name type="scientific">Alkalimonas cellulosilytica</name>
    <dbReference type="NCBI Taxonomy" id="3058395"/>
    <lineage>
        <taxon>Bacteria</taxon>
        <taxon>Pseudomonadati</taxon>
        <taxon>Pseudomonadota</taxon>
        <taxon>Gammaproteobacteria</taxon>
        <taxon>Alkalimonas</taxon>
    </lineage>
</organism>
<keyword evidence="10" id="KW-1185">Reference proteome</keyword>
<dbReference type="Pfam" id="PF08468">
    <property type="entry name" value="MTS_N"/>
    <property type="match status" value="1"/>
</dbReference>
<sequence>MSASASPMLSSASQMLLRNLADLTGPTLLMEPTLDQLAGQLPASYREQLAVFSSQVTVAARWQQAGYPCSTGLKPDFTERFQTAVLFYPKSKEQLTLMLQQLQPVLAEEATIFVVGDNKSGIKTLPKQLQSHGLNAHKLDNARHALWFVVNGRPAAGSIHAQTFDVTLNGMALRLHSYPGVFSHGSLDKGTALLLQHLAHVQSGRVLDFACGCGVIAAYLKASQPAIDLYASDVSTLATAATAATLAANELTGTVLAADGLPAEPGQFEHIVSNPPFHTGQKTDYSIAEAFIRACPARLSDGGSLTLVANNHLPYQNWLKESFGHCTILAQAHGFTIYQCLKTRK</sequence>
<evidence type="ECO:0000256" key="3">
    <source>
        <dbReference type="ARBA" id="ARBA00022603"/>
    </source>
</evidence>
<evidence type="ECO:0000313" key="9">
    <source>
        <dbReference type="EMBL" id="MEE2001732.1"/>
    </source>
</evidence>
<dbReference type="Proteomes" id="UP001336314">
    <property type="component" value="Unassembled WGS sequence"/>
</dbReference>
<comment type="caution">
    <text evidence="9">The sequence shown here is derived from an EMBL/GenBank/DDBJ whole genome shotgun (WGS) entry which is preliminary data.</text>
</comment>
<feature type="domain" description="Methyltransferase small N-terminal" evidence="8">
    <location>
        <begin position="13"/>
        <end position="150"/>
    </location>
</feature>
<comment type="subcellular location">
    <subcellularLocation>
        <location evidence="6">Cytoplasm</location>
    </subcellularLocation>
</comment>
<dbReference type="PANTHER" id="PTHR47816:SF4">
    <property type="entry name" value="RIBOSOMAL RNA SMALL SUBUNIT METHYLTRANSFERASE C"/>
    <property type="match status" value="1"/>
</dbReference>
<dbReference type="InterPro" id="IPR007848">
    <property type="entry name" value="Small_mtfrase_dom"/>
</dbReference>
<keyword evidence="3 6" id="KW-0489">Methyltransferase</keyword>
<comment type="subunit">
    <text evidence="6">Monomer.</text>
</comment>
<evidence type="ECO:0000259" key="8">
    <source>
        <dbReference type="Pfam" id="PF08468"/>
    </source>
</evidence>
<evidence type="ECO:0000313" key="10">
    <source>
        <dbReference type="Proteomes" id="UP001336314"/>
    </source>
</evidence>
<evidence type="ECO:0000256" key="5">
    <source>
        <dbReference type="ARBA" id="ARBA00022691"/>
    </source>
</evidence>
<dbReference type="InterPro" id="IPR013675">
    <property type="entry name" value="Mtase_sm_N"/>
</dbReference>
<dbReference type="GO" id="GO:0032259">
    <property type="term" value="P:methylation"/>
    <property type="evidence" value="ECO:0007669"/>
    <property type="project" value="UniProtKB-KW"/>
</dbReference>
<dbReference type="RefSeq" id="WP_330128826.1">
    <property type="nucleotide sequence ID" value="NZ_JAUHLI010000008.1"/>
</dbReference>
<protein>
    <recommendedName>
        <fullName evidence="6">Ribosomal RNA small subunit methyltransferase C</fullName>
        <ecNumber evidence="6">2.1.1.172</ecNumber>
    </recommendedName>
    <alternativeName>
        <fullName evidence="6">16S rRNA m2G1207 methyltransferase</fullName>
    </alternativeName>
    <alternativeName>
        <fullName evidence="6">rRNA (guanine-N(2)-)-methyltransferase RsmC</fullName>
    </alternativeName>
</protein>
<dbReference type="Gene3D" id="3.40.50.150">
    <property type="entry name" value="Vaccinia Virus protein VP39"/>
    <property type="match status" value="2"/>
</dbReference>
<comment type="catalytic activity">
    <reaction evidence="6">
        <text>guanosine(1207) in 16S rRNA + S-adenosyl-L-methionine = N(2)-methylguanosine(1207) in 16S rRNA + S-adenosyl-L-homocysteine + H(+)</text>
        <dbReference type="Rhea" id="RHEA:42736"/>
        <dbReference type="Rhea" id="RHEA-COMP:10213"/>
        <dbReference type="Rhea" id="RHEA-COMP:10214"/>
        <dbReference type="ChEBI" id="CHEBI:15378"/>
        <dbReference type="ChEBI" id="CHEBI:57856"/>
        <dbReference type="ChEBI" id="CHEBI:59789"/>
        <dbReference type="ChEBI" id="CHEBI:74269"/>
        <dbReference type="ChEBI" id="CHEBI:74481"/>
        <dbReference type="EC" id="2.1.1.172"/>
    </reaction>
</comment>
<dbReference type="InterPro" id="IPR002052">
    <property type="entry name" value="DNA_methylase_N6_adenine_CS"/>
</dbReference>
<dbReference type="Pfam" id="PF05175">
    <property type="entry name" value="MTS"/>
    <property type="match status" value="1"/>
</dbReference>
<keyword evidence="5 6" id="KW-0949">S-adenosyl-L-methionine</keyword>
<dbReference type="InterPro" id="IPR046977">
    <property type="entry name" value="RsmC/RlmG"/>
</dbReference>
<dbReference type="HAMAP" id="MF_01862">
    <property type="entry name" value="16SrRNA_methyltr_C"/>
    <property type="match status" value="1"/>
</dbReference>
<comment type="similarity">
    <text evidence="6">Belongs to the methyltransferase superfamily. RsmC family.</text>
</comment>
<comment type="function">
    <text evidence="6">Specifically methylates the guanine in position 1207 of 16S rRNA in the 30S particle.</text>
</comment>
<dbReference type="EMBL" id="JAUHLI010000008">
    <property type="protein sequence ID" value="MEE2001732.1"/>
    <property type="molecule type" value="Genomic_DNA"/>
</dbReference>
<gene>
    <name evidence="6" type="primary">rsmC</name>
    <name evidence="9" type="ORF">QWY20_09730</name>
</gene>
<proteinExistence type="inferred from homology"/>
<dbReference type="CDD" id="cd02440">
    <property type="entry name" value="AdoMet_MTases"/>
    <property type="match status" value="1"/>
</dbReference>
<dbReference type="GO" id="GO:0008168">
    <property type="term" value="F:methyltransferase activity"/>
    <property type="evidence" value="ECO:0007669"/>
    <property type="project" value="UniProtKB-KW"/>
</dbReference>
<dbReference type="InterPro" id="IPR029063">
    <property type="entry name" value="SAM-dependent_MTases_sf"/>
</dbReference>
<dbReference type="InterPro" id="IPR023543">
    <property type="entry name" value="rRNA_ssu_MeTfrase_C"/>
</dbReference>
<dbReference type="PANTHER" id="PTHR47816">
    <property type="entry name" value="RIBOSOMAL RNA SMALL SUBUNIT METHYLTRANSFERASE C"/>
    <property type="match status" value="1"/>
</dbReference>
<dbReference type="PROSITE" id="PS00092">
    <property type="entry name" value="N6_MTASE"/>
    <property type="match status" value="1"/>
</dbReference>
<dbReference type="SUPFAM" id="SSF53335">
    <property type="entry name" value="S-adenosyl-L-methionine-dependent methyltransferases"/>
    <property type="match status" value="1"/>
</dbReference>
<evidence type="ECO:0000256" key="4">
    <source>
        <dbReference type="ARBA" id="ARBA00022679"/>
    </source>
</evidence>
<keyword evidence="4 6" id="KW-0808">Transferase</keyword>